<dbReference type="PANTHER" id="PTHR43706:SF47">
    <property type="entry name" value="EXTERNAL NADH-UBIQUINONE OXIDOREDUCTASE 1, MITOCHONDRIAL-RELATED"/>
    <property type="match status" value="1"/>
</dbReference>
<feature type="transmembrane region" description="Helical" evidence="14">
    <location>
        <begin position="85"/>
        <end position="110"/>
    </location>
</feature>
<feature type="compositionally biased region" description="Pro residues" evidence="13">
    <location>
        <begin position="682"/>
        <end position="691"/>
    </location>
</feature>
<comment type="subcellular location">
    <subcellularLocation>
        <location evidence="1">Membrane</location>
        <topology evidence="1">Multi-pass membrane protein</topology>
    </subcellularLocation>
</comment>
<evidence type="ECO:0000313" key="18">
    <source>
        <dbReference type="Proteomes" id="UP000298693"/>
    </source>
</evidence>
<dbReference type="Pfam" id="PF22366">
    <property type="entry name" value="NDH2_C"/>
    <property type="match status" value="1"/>
</dbReference>
<evidence type="ECO:0000256" key="10">
    <source>
        <dbReference type="ARBA" id="ARBA00023027"/>
    </source>
</evidence>
<feature type="region of interest" description="Disordered" evidence="13">
    <location>
        <begin position="674"/>
        <end position="697"/>
    </location>
</feature>
<evidence type="ECO:0000256" key="13">
    <source>
        <dbReference type="SAM" id="MobiDB-lite"/>
    </source>
</evidence>
<feature type="transmembrane region" description="Helical" evidence="14">
    <location>
        <begin position="116"/>
        <end position="136"/>
    </location>
</feature>
<gene>
    <name evidence="17" type="ORF">D3869_29360</name>
</gene>
<evidence type="ECO:0000256" key="9">
    <source>
        <dbReference type="ARBA" id="ARBA00023002"/>
    </source>
</evidence>
<dbReference type="InterPro" id="IPR023753">
    <property type="entry name" value="FAD/NAD-binding_dom"/>
</dbReference>
<comment type="similarity">
    <text evidence="2">Belongs to the NADH dehydrogenase family.</text>
</comment>
<evidence type="ECO:0000256" key="6">
    <source>
        <dbReference type="ARBA" id="ARBA00022827"/>
    </source>
</evidence>
<comment type="catalytic activity">
    <reaction evidence="12">
        <text>a quinone + NADH + H(+) = a quinol + NAD(+)</text>
        <dbReference type="Rhea" id="RHEA:46160"/>
        <dbReference type="ChEBI" id="CHEBI:15378"/>
        <dbReference type="ChEBI" id="CHEBI:24646"/>
        <dbReference type="ChEBI" id="CHEBI:57540"/>
        <dbReference type="ChEBI" id="CHEBI:57945"/>
        <dbReference type="ChEBI" id="CHEBI:132124"/>
        <dbReference type="EC" id="1.6.5.9"/>
    </reaction>
</comment>
<evidence type="ECO:0000256" key="1">
    <source>
        <dbReference type="ARBA" id="ARBA00004141"/>
    </source>
</evidence>
<accession>A0A4D8R8G8</accession>
<dbReference type="EC" id="1.6.5.9" evidence="3"/>
<keyword evidence="9" id="KW-0560">Oxidoreductase</keyword>
<dbReference type="Proteomes" id="UP000298693">
    <property type="component" value="Plasmid p3"/>
</dbReference>
<feature type="transmembrane region" description="Helical" evidence="14">
    <location>
        <begin position="194"/>
        <end position="214"/>
    </location>
</feature>
<evidence type="ECO:0000256" key="12">
    <source>
        <dbReference type="ARBA" id="ARBA00047599"/>
    </source>
</evidence>
<dbReference type="Pfam" id="PF07992">
    <property type="entry name" value="Pyr_redox_2"/>
    <property type="match status" value="1"/>
</dbReference>
<dbReference type="InterPro" id="IPR032808">
    <property type="entry name" value="DoxX"/>
</dbReference>
<evidence type="ECO:0000259" key="15">
    <source>
        <dbReference type="Pfam" id="PF07992"/>
    </source>
</evidence>
<geneLocation type="plasmid" evidence="17">
    <name>p3</name>
</geneLocation>
<keyword evidence="10" id="KW-0520">NAD</keyword>
<dbReference type="EMBL" id="CP032349">
    <property type="protein sequence ID" value="QCO19368.1"/>
    <property type="molecule type" value="Genomic_DNA"/>
</dbReference>
<dbReference type="RefSeq" id="WP_137143213.1">
    <property type="nucleotide sequence ID" value="NZ_CP032349.1"/>
</dbReference>
<keyword evidence="17" id="KW-0614">Plasmid</keyword>
<keyword evidence="11 14" id="KW-0472">Membrane</keyword>
<evidence type="ECO:0000313" key="17">
    <source>
        <dbReference type="EMBL" id="QCO19368.1"/>
    </source>
</evidence>
<dbReference type="AlphaFoldDB" id="A0A4D8R8G8"/>
<sequence length="697" mass="73330">MSDRLLRTAVAARDALSLAQKATGPALDIAVRLWLAQAFWVSGIVKLHDWEQALYLARYEYPVSWLNPVPAAWIGAGIELLCPPLLVLGLATRLAALPMLALVLVAQFAYRPLDAHLVQAALLAWLVVMGAGPLSIDRRLARGLPDSALPFAKPAARLLEAVTRRGGPAVQVALRLLVAGIAARSGDPAGTIGALLLTLGLGSRLVALALIGLMPAGAALSWPLLLGVVAVFGPGPLSLDGLIRHTIVRRWPRLAGVTPPLPDDAPHVVVVGGGFGGLAAVRGLAQAACRVTLIDQRNHHLFQPLLYQVATASLSPADIATPIRSLLRDQANARVLLGRVVGVDTDARAVRLEDGRAVPYDHLVLATGARHGYFGREEWEPVAPGLKKVEDATEIRRRLLLAFEEAENSDAPDERRAFLTFVVVGGGPTGVELAGAIAELARHGLEGEFRAIDPAEARVLLVQSAPRLLPTFPESLSAEAAASLEALGVTVLTGSAVEVVEEGGVTVSGTRIAARTVFWAAGVVASPAARWLGVAGDRAGRVPVGPDLSVPGLPEVFALGDTALSHGWDGQPVPGLAPAAKQGGAHVARVIRARLEGRPAPAPFRYRHAGSLATIGRKAAVADFGRVRLTGAAAWWLWGMVHILFLSGMRNRLGVAVEWFWAYLTLRQGTRLITGPADRAPKPAPVAPPAPALERAS</sequence>
<dbReference type="Pfam" id="PF07681">
    <property type="entry name" value="DoxX"/>
    <property type="match status" value="1"/>
</dbReference>
<keyword evidence="8 14" id="KW-1133">Transmembrane helix</keyword>
<evidence type="ECO:0000256" key="8">
    <source>
        <dbReference type="ARBA" id="ARBA00022989"/>
    </source>
</evidence>
<dbReference type="InterPro" id="IPR036188">
    <property type="entry name" value="FAD/NAD-bd_sf"/>
</dbReference>
<evidence type="ECO:0000256" key="4">
    <source>
        <dbReference type="ARBA" id="ARBA00022630"/>
    </source>
</evidence>
<evidence type="ECO:0000259" key="16">
    <source>
        <dbReference type="Pfam" id="PF22366"/>
    </source>
</evidence>
<protein>
    <recommendedName>
        <fullName evidence="3">NADH:ubiquinone reductase (non-electrogenic)</fullName>
        <ecNumber evidence="3">1.6.5.9</ecNumber>
    </recommendedName>
</protein>
<evidence type="ECO:0000256" key="2">
    <source>
        <dbReference type="ARBA" id="ARBA00005272"/>
    </source>
</evidence>
<dbReference type="InterPro" id="IPR054585">
    <property type="entry name" value="NDH2-like_C"/>
</dbReference>
<dbReference type="GO" id="GO:0016020">
    <property type="term" value="C:membrane"/>
    <property type="evidence" value="ECO:0007669"/>
    <property type="project" value="UniProtKB-SubCell"/>
</dbReference>
<reference evidence="17 18" key="1">
    <citation type="submission" date="2018-09" db="EMBL/GenBank/DDBJ databases">
        <title>Whole genome based analysis of evolution and adaptive divergence in Indian and Brazilian strains of Azospirillum brasilense.</title>
        <authorList>
            <person name="Singh C."/>
            <person name="Tripathi A.K."/>
        </authorList>
    </citation>
    <scope>NUCLEOTIDE SEQUENCE [LARGE SCALE GENOMIC DNA]</scope>
    <source>
        <strain evidence="17 18">MTCC4039</strain>
        <plasmid evidence="17 18">p3</plasmid>
    </source>
</reference>
<proteinExistence type="inferred from homology"/>
<dbReference type="GO" id="GO:0050136">
    <property type="term" value="F:NADH dehydrogenase (quinone) (non-electrogenic) activity"/>
    <property type="evidence" value="ECO:0007669"/>
    <property type="project" value="UniProtKB-EC"/>
</dbReference>
<dbReference type="SUPFAM" id="SSF51905">
    <property type="entry name" value="FAD/NAD(P)-binding domain"/>
    <property type="match status" value="2"/>
</dbReference>
<feature type="domain" description="External alternative NADH-ubiquinone oxidoreductase-like C-terminal" evidence="16">
    <location>
        <begin position="608"/>
        <end position="667"/>
    </location>
</feature>
<dbReference type="InterPro" id="IPR045024">
    <property type="entry name" value="NDH-2"/>
</dbReference>
<organism evidence="17 18">
    <name type="scientific">Azospirillum brasilense</name>
    <dbReference type="NCBI Taxonomy" id="192"/>
    <lineage>
        <taxon>Bacteria</taxon>
        <taxon>Pseudomonadati</taxon>
        <taxon>Pseudomonadota</taxon>
        <taxon>Alphaproteobacteria</taxon>
        <taxon>Rhodospirillales</taxon>
        <taxon>Azospirillaceae</taxon>
        <taxon>Azospirillum</taxon>
    </lineage>
</organism>
<keyword evidence="4" id="KW-0285">Flavoprotein</keyword>
<dbReference type="PRINTS" id="PR00411">
    <property type="entry name" value="PNDRDTASEI"/>
</dbReference>
<keyword evidence="7" id="KW-0809">Transit peptide</keyword>
<name>A0A4D8R8G8_AZOBR</name>
<evidence type="ECO:0000256" key="11">
    <source>
        <dbReference type="ARBA" id="ARBA00023136"/>
    </source>
</evidence>
<dbReference type="PRINTS" id="PR00368">
    <property type="entry name" value="FADPNR"/>
</dbReference>
<dbReference type="PANTHER" id="PTHR43706">
    <property type="entry name" value="NADH DEHYDROGENASE"/>
    <property type="match status" value="1"/>
</dbReference>
<evidence type="ECO:0000256" key="7">
    <source>
        <dbReference type="ARBA" id="ARBA00022946"/>
    </source>
</evidence>
<dbReference type="Gene3D" id="3.50.50.100">
    <property type="match status" value="1"/>
</dbReference>
<keyword evidence="6" id="KW-0274">FAD</keyword>
<keyword evidence="5 14" id="KW-0812">Transmembrane</keyword>
<evidence type="ECO:0000256" key="14">
    <source>
        <dbReference type="SAM" id="Phobius"/>
    </source>
</evidence>
<evidence type="ECO:0000256" key="5">
    <source>
        <dbReference type="ARBA" id="ARBA00022692"/>
    </source>
</evidence>
<feature type="transmembrane region" description="Helical" evidence="14">
    <location>
        <begin position="220"/>
        <end position="243"/>
    </location>
</feature>
<feature type="domain" description="FAD/NAD(P)-binding" evidence="15">
    <location>
        <begin position="267"/>
        <end position="584"/>
    </location>
</feature>
<evidence type="ECO:0000256" key="3">
    <source>
        <dbReference type="ARBA" id="ARBA00012637"/>
    </source>
</evidence>